<dbReference type="RefSeq" id="WP_015564208.1">
    <property type="nucleotide sequence ID" value="NZ_CABVEM010000008.1"/>
</dbReference>
<protein>
    <submittedName>
        <fullName evidence="2">Uncharacterized protein</fullName>
    </submittedName>
</protein>
<evidence type="ECO:0000313" key="1">
    <source>
        <dbReference type="EMBL" id="MSC62213.1"/>
    </source>
</evidence>
<reference evidence="2 3" key="1">
    <citation type="journal article" date="2017" name="Front. Microbiol.">
        <title>New Insights into the Diversity of the Genus Faecalibacterium.</title>
        <authorList>
            <person name="Benevides L."/>
            <person name="Burman S."/>
            <person name="Martin R."/>
            <person name="Robert V."/>
            <person name="Thomas M."/>
            <person name="Miquel S."/>
            <person name="Chain F."/>
            <person name="Sokol H."/>
            <person name="Bermudez-Humaran L.G."/>
            <person name="Morrison M."/>
            <person name="Langella P."/>
            <person name="Azevedo V.A."/>
            <person name="Chatel J.M."/>
            <person name="Soares S."/>
        </authorList>
    </citation>
    <scope>NUCLEOTIDE SEQUENCE [LARGE SCALE GENOMIC DNA]</scope>
    <source>
        <strain evidence="2 3">CNCM I 4542</strain>
    </source>
</reference>
<name>A0A2A6ZLS9_9FIRM</name>
<dbReference type="Proteomes" id="UP000221015">
    <property type="component" value="Unassembled WGS sequence"/>
</dbReference>
<dbReference type="OrthoDB" id="1854186at2"/>
<accession>A0A2A6ZLS9</accession>
<reference evidence="1 4" key="3">
    <citation type="journal article" date="2019" name="Nat. Med.">
        <title>A library of human gut bacterial isolates paired with longitudinal multiomics data enables mechanistic microbiome research.</title>
        <authorList>
            <person name="Poyet M."/>
            <person name="Groussin M."/>
            <person name="Gibbons S.M."/>
            <person name="Avila-Pacheco J."/>
            <person name="Jiang X."/>
            <person name="Kearney S.M."/>
            <person name="Perrotta A.R."/>
            <person name="Berdy B."/>
            <person name="Zhao S."/>
            <person name="Lieberman T.D."/>
            <person name="Swanson P.K."/>
            <person name="Smith M."/>
            <person name="Roesemann S."/>
            <person name="Alexander J.E."/>
            <person name="Rich S.A."/>
            <person name="Livny J."/>
            <person name="Vlamakis H."/>
            <person name="Clish C."/>
            <person name="Bullock K."/>
            <person name="Deik A."/>
            <person name="Scott J."/>
            <person name="Pierce K.A."/>
            <person name="Xavier R.J."/>
            <person name="Alm E.J."/>
        </authorList>
    </citation>
    <scope>NUCLEOTIDE SEQUENCE [LARGE SCALE GENOMIC DNA]</scope>
    <source>
        <strain evidence="1 4">BIOML-A1</strain>
    </source>
</reference>
<evidence type="ECO:0000313" key="4">
    <source>
        <dbReference type="Proteomes" id="UP000461506"/>
    </source>
</evidence>
<proteinExistence type="predicted"/>
<dbReference type="EMBL" id="NMTS02000072">
    <property type="protein sequence ID" value="PLK28670.1"/>
    <property type="molecule type" value="Genomic_DNA"/>
</dbReference>
<organism evidence="2 3">
    <name type="scientific">Faecalibacterium prausnitzii</name>
    <dbReference type="NCBI Taxonomy" id="853"/>
    <lineage>
        <taxon>Bacteria</taxon>
        <taxon>Bacillati</taxon>
        <taxon>Bacillota</taxon>
        <taxon>Clostridia</taxon>
        <taxon>Eubacteriales</taxon>
        <taxon>Oscillospiraceae</taxon>
        <taxon>Faecalibacterium</taxon>
    </lineage>
</organism>
<reference evidence="2" key="2">
    <citation type="submission" date="2017-07" db="EMBL/GenBank/DDBJ databases">
        <authorList>
            <person name="Sun Z.S."/>
            <person name="Albrecht U."/>
            <person name="Echele G."/>
            <person name="Lee C.C."/>
        </authorList>
    </citation>
    <scope>NUCLEOTIDE SEQUENCE</scope>
    <source>
        <strain evidence="2">CNCM I 4542</strain>
    </source>
</reference>
<comment type="caution">
    <text evidence="2">The sequence shown here is derived from an EMBL/GenBank/DDBJ whole genome shotgun (WGS) entry which is preliminary data.</text>
</comment>
<gene>
    <name evidence="2" type="ORF">CGS50_011665</name>
    <name evidence="1" type="ORF">GKD95_02365</name>
</gene>
<dbReference type="AlphaFoldDB" id="A0A2A6ZLS9"/>
<dbReference type="EMBL" id="WKQN01000002">
    <property type="protein sequence ID" value="MSC62213.1"/>
    <property type="molecule type" value="Genomic_DNA"/>
</dbReference>
<evidence type="ECO:0000313" key="3">
    <source>
        <dbReference type="Proteomes" id="UP000221015"/>
    </source>
</evidence>
<dbReference type="Proteomes" id="UP000461506">
    <property type="component" value="Unassembled WGS sequence"/>
</dbReference>
<sequence>MDTEMTCYESFAEVTEDFYCSAVDVLKILVLRLHDYHARCFHSLRDALYDYFSTDAAPHTHANVSTKHTVTASCAPRPP</sequence>
<evidence type="ECO:0000313" key="2">
    <source>
        <dbReference type="EMBL" id="PLK28670.1"/>
    </source>
</evidence>